<dbReference type="AlphaFoldDB" id="A0ABD2QA26"/>
<evidence type="ECO:0000313" key="2">
    <source>
        <dbReference type="Proteomes" id="UP001626550"/>
    </source>
</evidence>
<organism evidence="1 2">
    <name type="scientific">Cichlidogyrus casuarinus</name>
    <dbReference type="NCBI Taxonomy" id="1844966"/>
    <lineage>
        <taxon>Eukaryota</taxon>
        <taxon>Metazoa</taxon>
        <taxon>Spiralia</taxon>
        <taxon>Lophotrochozoa</taxon>
        <taxon>Platyhelminthes</taxon>
        <taxon>Monogenea</taxon>
        <taxon>Monopisthocotylea</taxon>
        <taxon>Dactylogyridea</taxon>
        <taxon>Ancyrocephalidae</taxon>
        <taxon>Cichlidogyrus</taxon>
    </lineage>
</organism>
<keyword evidence="2" id="KW-1185">Reference proteome</keyword>
<accession>A0ABD2QA26</accession>
<evidence type="ECO:0000313" key="1">
    <source>
        <dbReference type="EMBL" id="KAL3315581.1"/>
    </source>
</evidence>
<reference evidence="1 2" key="1">
    <citation type="submission" date="2024-11" db="EMBL/GenBank/DDBJ databases">
        <title>Adaptive evolution of stress response genes in parasites aligns with host niche diversity.</title>
        <authorList>
            <person name="Hahn C."/>
            <person name="Resl P."/>
        </authorList>
    </citation>
    <scope>NUCLEOTIDE SEQUENCE [LARGE SCALE GENOMIC DNA]</scope>
    <source>
        <strain evidence="1">EGGRZ-B1_66</strain>
        <tissue evidence="1">Body</tissue>
    </source>
</reference>
<dbReference type="Proteomes" id="UP001626550">
    <property type="component" value="Unassembled WGS sequence"/>
</dbReference>
<protein>
    <submittedName>
        <fullName evidence="1">Uncharacterized protein</fullName>
    </submittedName>
</protein>
<feature type="non-terminal residue" evidence="1">
    <location>
        <position position="1"/>
    </location>
</feature>
<comment type="caution">
    <text evidence="1">The sequence shown here is derived from an EMBL/GenBank/DDBJ whole genome shotgun (WGS) entry which is preliminary data.</text>
</comment>
<name>A0ABD2QA26_9PLAT</name>
<gene>
    <name evidence="1" type="ORF">Ciccas_005790</name>
</gene>
<proteinExistence type="predicted"/>
<dbReference type="EMBL" id="JBJKFK010000716">
    <property type="protein sequence ID" value="KAL3315581.1"/>
    <property type="molecule type" value="Genomic_DNA"/>
</dbReference>
<sequence>ETSEFRSYSMDFLRAVLFDSFSLVGEVHRPVNRIDLVFDIIMSEGGNTRSQYRLQTELSKVLLERFQSREVLVSSGPDLVQHFKIFHRTLTAHPGCTATSKATTLLALNMHANMAHFICKLVDRLWDVSSLLKPLPNIRSKN</sequence>